<accession>A0A1N7MXC3</accession>
<dbReference type="STRING" id="373672.SAMN05421785_103567"/>
<dbReference type="Pfam" id="PF09697">
    <property type="entry name" value="Porph_ging"/>
    <property type="match status" value="1"/>
</dbReference>
<dbReference type="NCBIfam" id="TIGR01200">
    <property type="entry name" value="GLPGLI"/>
    <property type="match status" value="1"/>
</dbReference>
<name>A0A1N7MXC3_9FLAO</name>
<dbReference type="AlphaFoldDB" id="A0A1N7MXC3"/>
<dbReference type="InterPro" id="IPR005901">
    <property type="entry name" value="GLPGLI"/>
</dbReference>
<proteinExistence type="predicted"/>
<sequence>MYRIVFFLLITAQLYKSQNKRFVYEYSFAEDSTHIDIKKKEFLNLDIHKNSSRFYSSDIPEQDSLVRIKEKPKDKFPYQGIQYLDVIVKNYPDFNMTLYTSCQNYYQVNMQKKPKWKIFPEKEKILNFLAQKATTTLYNRKWTVWFTTDIPIQDGPYLLHGLPGLIVKAEDEKKGISFQLVEIRSLRNSDPKELPYYFRHKLILVTENSFKTILKNYFDNPSPRRNNDNNDLKQIFFDGNGKEISDSEFYRMVERNNKKALEKRNNLLRWDIIKN</sequence>
<evidence type="ECO:0000313" key="2">
    <source>
        <dbReference type="Proteomes" id="UP000185781"/>
    </source>
</evidence>
<evidence type="ECO:0000313" key="1">
    <source>
        <dbReference type="EMBL" id="SIS90745.1"/>
    </source>
</evidence>
<gene>
    <name evidence="1" type="ORF">SAMN05421785_103567</name>
</gene>
<dbReference type="EMBL" id="FTOV01000003">
    <property type="protein sequence ID" value="SIS90745.1"/>
    <property type="molecule type" value="Genomic_DNA"/>
</dbReference>
<dbReference type="Proteomes" id="UP000185781">
    <property type="component" value="Unassembled WGS sequence"/>
</dbReference>
<organism evidence="1 2">
    <name type="scientific">Chryseobacterium gambrini</name>
    <dbReference type="NCBI Taxonomy" id="373672"/>
    <lineage>
        <taxon>Bacteria</taxon>
        <taxon>Pseudomonadati</taxon>
        <taxon>Bacteroidota</taxon>
        <taxon>Flavobacteriia</taxon>
        <taxon>Flavobacteriales</taxon>
        <taxon>Weeksellaceae</taxon>
        <taxon>Chryseobacterium group</taxon>
        <taxon>Chryseobacterium</taxon>
    </lineage>
</organism>
<protein>
    <submittedName>
        <fullName evidence="1">GLPGLI family protein</fullName>
    </submittedName>
</protein>
<dbReference type="OrthoDB" id="1440774at2"/>
<dbReference type="RefSeq" id="WP_076391912.1">
    <property type="nucleotide sequence ID" value="NZ_FTOV01000003.1"/>
</dbReference>
<reference evidence="1 2" key="1">
    <citation type="submission" date="2017-01" db="EMBL/GenBank/DDBJ databases">
        <authorList>
            <person name="Mah S.A."/>
            <person name="Swanson W.J."/>
            <person name="Moy G.W."/>
            <person name="Vacquier V.D."/>
        </authorList>
    </citation>
    <scope>NUCLEOTIDE SEQUENCE [LARGE SCALE GENOMIC DNA]</scope>
    <source>
        <strain evidence="1 2">DSM 18014</strain>
    </source>
</reference>